<keyword evidence="2" id="KW-0479">Metal-binding</keyword>
<dbReference type="RefSeq" id="WP_129891318.1">
    <property type="nucleotide sequence ID" value="NZ_CP035758.1"/>
</dbReference>
<dbReference type="InterPro" id="IPR050072">
    <property type="entry name" value="Peptidase_M20A"/>
</dbReference>
<dbReference type="InterPro" id="IPR017150">
    <property type="entry name" value="Pept_M20_glutamate_carboxypep"/>
</dbReference>
<sequence length="392" mass="42554">MNKHQTVEQAEQIMEPFLADLQAIVNIDSGTYNKAGVDKVGAYLQQRFHDFGFSTYFDKQEEYGNHLVATHQGNNPQGPRILLIGHMDTVFPDGEVQRRPFKLTEKDGKHIAMGPGVLDMKAGLLMGMYGTRLLIDAKQANYQSLACLWNSDEEIGSPASKALIQKLAQQSDAVIVLEPGRAIDTVVSARRASGQYRVDVYGLSAHAGVEPDRGRNAIVELSHQVLAMQALHGTIPGTSLCVSVIHGGDRSNVVPDHAYCLMDVRASNMAGVHAIEAAMKQVASKTTIEGTRIEFSGEMRSLPFERSERNEPLVRFVKEVGTELGIQIRDHSTGGASDANNTSILGVPTIDGLGAGGDLAHNPDEYVELDYLPTRIALITGLLEKINNGIQS</sequence>
<feature type="active site" evidence="5">
    <location>
        <position position="88"/>
    </location>
</feature>
<dbReference type="Proteomes" id="UP000290365">
    <property type="component" value="Chromosome"/>
</dbReference>
<dbReference type="PROSITE" id="PS00758">
    <property type="entry name" value="ARGE_DAPE_CPG2_1"/>
    <property type="match status" value="1"/>
</dbReference>
<dbReference type="PANTHER" id="PTHR43808:SF9">
    <property type="entry name" value="BLL0789 PROTEIN"/>
    <property type="match status" value="1"/>
</dbReference>
<evidence type="ECO:0000256" key="5">
    <source>
        <dbReference type="PIRSR" id="PIRSR037238-1"/>
    </source>
</evidence>
<evidence type="ECO:0000256" key="4">
    <source>
        <dbReference type="ARBA" id="ARBA00022833"/>
    </source>
</evidence>
<gene>
    <name evidence="7" type="ORF">EPA93_31460</name>
</gene>
<dbReference type="InterPro" id="IPR011650">
    <property type="entry name" value="Peptidase_M20_dimer"/>
</dbReference>
<dbReference type="Gene3D" id="3.40.630.10">
    <property type="entry name" value="Zn peptidases"/>
    <property type="match status" value="1"/>
</dbReference>
<keyword evidence="4" id="KW-0862">Zinc</keyword>
<protein>
    <submittedName>
        <fullName evidence="7">M20 family peptidase</fullName>
    </submittedName>
</protein>
<comment type="cofactor">
    <cofactor evidence="1">
        <name>Zn(2+)</name>
        <dbReference type="ChEBI" id="CHEBI:29105"/>
    </cofactor>
</comment>
<feature type="domain" description="Peptidase M20 dimerisation" evidence="6">
    <location>
        <begin position="189"/>
        <end position="289"/>
    </location>
</feature>
<dbReference type="InterPro" id="IPR001261">
    <property type="entry name" value="ArgE/DapE_CS"/>
</dbReference>
<evidence type="ECO:0000256" key="1">
    <source>
        <dbReference type="ARBA" id="ARBA00001947"/>
    </source>
</evidence>
<dbReference type="OrthoDB" id="9783294at2"/>
<evidence type="ECO:0000256" key="3">
    <source>
        <dbReference type="ARBA" id="ARBA00022801"/>
    </source>
</evidence>
<dbReference type="Gene3D" id="3.30.70.360">
    <property type="match status" value="1"/>
</dbReference>
<dbReference type="CDD" id="cd03885">
    <property type="entry name" value="M20_CPDG2"/>
    <property type="match status" value="1"/>
</dbReference>
<dbReference type="SUPFAM" id="SSF55031">
    <property type="entry name" value="Bacterial exopeptidase dimerisation domain"/>
    <property type="match status" value="1"/>
</dbReference>
<name>A0A4P6JXU2_KTERU</name>
<dbReference type="KEGG" id="kbs:EPA93_31460"/>
<dbReference type="AlphaFoldDB" id="A0A4P6JXU2"/>
<dbReference type="EMBL" id="CP035758">
    <property type="protein sequence ID" value="QBD80253.1"/>
    <property type="molecule type" value="Genomic_DNA"/>
</dbReference>
<keyword evidence="8" id="KW-1185">Reference proteome</keyword>
<evidence type="ECO:0000313" key="7">
    <source>
        <dbReference type="EMBL" id="QBD80253.1"/>
    </source>
</evidence>
<proteinExistence type="predicted"/>
<feature type="active site" description="Proton acceptor" evidence="5">
    <location>
        <position position="153"/>
    </location>
</feature>
<dbReference type="Pfam" id="PF07687">
    <property type="entry name" value="M20_dimer"/>
    <property type="match status" value="1"/>
</dbReference>
<evidence type="ECO:0000256" key="2">
    <source>
        <dbReference type="ARBA" id="ARBA00022723"/>
    </source>
</evidence>
<dbReference type="GO" id="GO:0016787">
    <property type="term" value="F:hydrolase activity"/>
    <property type="evidence" value="ECO:0007669"/>
    <property type="project" value="UniProtKB-KW"/>
</dbReference>
<dbReference type="SUPFAM" id="SSF53187">
    <property type="entry name" value="Zn-dependent exopeptidases"/>
    <property type="match status" value="1"/>
</dbReference>
<dbReference type="PANTHER" id="PTHR43808">
    <property type="entry name" value="ACETYLORNITHINE DEACETYLASE"/>
    <property type="match status" value="1"/>
</dbReference>
<reference evidence="7 8" key="1">
    <citation type="submission" date="2019-01" db="EMBL/GenBank/DDBJ databases">
        <title>Ktedonosporobacter rubrisoli SCAWS-G2.</title>
        <authorList>
            <person name="Huang Y."/>
            <person name="Yan B."/>
        </authorList>
    </citation>
    <scope>NUCLEOTIDE SEQUENCE [LARGE SCALE GENOMIC DNA]</scope>
    <source>
        <strain evidence="7 8">SCAWS-G2</strain>
    </source>
</reference>
<dbReference type="InterPro" id="IPR036264">
    <property type="entry name" value="Bact_exopeptidase_dim_dom"/>
</dbReference>
<dbReference type="GO" id="GO:0046872">
    <property type="term" value="F:metal ion binding"/>
    <property type="evidence" value="ECO:0007669"/>
    <property type="project" value="UniProtKB-KW"/>
</dbReference>
<organism evidence="7 8">
    <name type="scientific">Ktedonosporobacter rubrisoli</name>
    <dbReference type="NCBI Taxonomy" id="2509675"/>
    <lineage>
        <taxon>Bacteria</taxon>
        <taxon>Bacillati</taxon>
        <taxon>Chloroflexota</taxon>
        <taxon>Ktedonobacteria</taxon>
        <taxon>Ktedonobacterales</taxon>
        <taxon>Ktedonosporobacteraceae</taxon>
        <taxon>Ktedonosporobacter</taxon>
    </lineage>
</organism>
<dbReference type="Pfam" id="PF01546">
    <property type="entry name" value="Peptidase_M20"/>
    <property type="match status" value="1"/>
</dbReference>
<dbReference type="InterPro" id="IPR002933">
    <property type="entry name" value="Peptidase_M20"/>
</dbReference>
<dbReference type="PIRSF" id="PIRSF037238">
    <property type="entry name" value="Carboxypeptidase_G2"/>
    <property type="match status" value="1"/>
</dbReference>
<evidence type="ECO:0000313" key="8">
    <source>
        <dbReference type="Proteomes" id="UP000290365"/>
    </source>
</evidence>
<keyword evidence="3" id="KW-0378">Hydrolase</keyword>
<accession>A0A4P6JXU2</accession>
<evidence type="ECO:0000259" key="6">
    <source>
        <dbReference type="Pfam" id="PF07687"/>
    </source>
</evidence>